<feature type="binding site" evidence="3">
    <location>
        <begin position="100"/>
        <end position="103"/>
    </location>
    <ligand>
        <name>GTP</name>
        <dbReference type="ChEBI" id="CHEBI:37565"/>
    </ligand>
</feature>
<sequence>MGSFLSRLFFSQIISYKHSKIVILGLDNAGKTATLYKIGLNENVTTVPTVGFNCETIQYNNVRMLIFDLGGQAKIRQVWQHYLENTDAIIYVVDSADPTNKQDLSEALPASQIAEELNLKSIKQDYHLQDCSAITGKGLYEGFDWLSGKIA</sequence>
<dbReference type="PANTHER" id="PTHR11711">
    <property type="entry name" value="ADP RIBOSYLATION FACTOR-RELATED"/>
    <property type="match status" value="1"/>
</dbReference>
<organism evidence="6 7">
    <name type="scientific">Naegleria lovaniensis</name>
    <name type="common">Amoeba</name>
    <dbReference type="NCBI Taxonomy" id="51637"/>
    <lineage>
        <taxon>Eukaryota</taxon>
        <taxon>Discoba</taxon>
        <taxon>Heterolobosea</taxon>
        <taxon>Tetramitia</taxon>
        <taxon>Eutetramitia</taxon>
        <taxon>Vahlkampfiidae</taxon>
        <taxon>Naegleria</taxon>
    </lineage>
</organism>
<proteinExistence type="inferred from homology"/>
<evidence type="ECO:0000256" key="5">
    <source>
        <dbReference type="RuleBase" id="RU003925"/>
    </source>
</evidence>
<dbReference type="SUPFAM" id="SSF52540">
    <property type="entry name" value="P-loop containing nucleoside triphosphate hydrolases"/>
    <property type="match status" value="1"/>
</dbReference>
<keyword evidence="4" id="KW-0479">Metal-binding</keyword>
<keyword evidence="1 3" id="KW-0547">Nucleotide-binding</keyword>
<dbReference type="InterPro" id="IPR005225">
    <property type="entry name" value="Small_GTP-bd"/>
</dbReference>
<feature type="binding site" evidence="3">
    <location>
        <position position="71"/>
    </location>
    <ligand>
        <name>GTP</name>
        <dbReference type="ChEBI" id="CHEBI:37565"/>
    </ligand>
</feature>
<dbReference type="InterPro" id="IPR027417">
    <property type="entry name" value="P-loop_NTPase"/>
</dbReference>
<dbReference type="AlphaFoldDB" id="A0AA88KK13"/>
<dbReference type="SMART" id="SM00178">
    <property type="entry name" value="SAR"/>
    <property type="match status" value="1"/>
</dbReference>
<dbReference type="SMART" id="SM00177">
    <property type="entry name" value="ARF"/>
    <property type="match status" value="1"/>
</dbReference>
<dbReference type="GO" id="GO:0005525">
    <property type="term" value="F:GTP binding"/>
    <property type="evidence" value="ECO:0007669"/>
    <property type="project" value="UniProtKB-KW"/>
</dbReference>
<dbReference type="GO" id="GO:0003924">
    <property type="term" value="F:GTPase activity"/>
    <property type="evidence" value="ECO:0007669"/>
    <property type="project" value="InterPro"/>
</dbReference>
<dbReference type="RefSeq" id="XP_044549381.1">
    <property type="nucleotide sequence ID" value="XM_044694005.1"/>
</dbReference>
<dbReference type="EMBL" id="PYSW02000020">
    <property type="protein sequence ID" value="KAG2383702.1"/>
    <property type="molecule type" value="Genomic_DNA"/>
</dbReference>
<evidence type="ECO:0000256" key="1">
    <source>
        <dbReference type="ARBA" id="ARBA00022741"/>
    </source>
</evidence>
<reference evidence="6 7" key="1">
    <citation type="journal article" date="2018" name="BMC Genomics">
        <title>The genome of Naegleria lovaniensis, the basis for a comparative approach to unravel pathogenicity factors of the human pathogenic amoeba N. fowleri.</title>
        <authorList>
            <person name="Liechti N."/>
            <person name="Schurch N."/>
            <person name="Bruggmann R."/>
            <person name="Wittwer M."/>
        </authorList>
    </citation>
    <scope>NUCLEOTIDE SEQUENCE [LARGE SCALE GENOMIC DNA]</scope>
    <source>
        <strain evidence="6 7">ATCC 30569</strain>
    </source>
</reference>
<evidence type="ECO:0000313" key="6">
    <source>
        <dbReference type="EMBL" id="KAG2383702.1"/>
    </source>
</evidence>
<feature type="binding site" evidence="4">
    <location>
        <position position="32"/>
    </location>
    <ligand>
        <name>Mg(2+)</name>
        <dbReference type="ChEBI" id="CHEBI:18420"/>
    </ligand>
</feature>
<keyword evidence="7" id="KW-1185">Reference proteome</keyword>
<dbReference type="Gene3D" id="3.40.50.300">
    <property type="entry name" value="P-loop containing nucleotide triphosphate hydrolases"/>
    <property type="match status" value="2"/>
</dbReference>
<dbReference type="Pfam" id="PF00025">
    <property type="entry name" value="Arf"/>
    <property type="match status" value="2"/>
</dbReference>
<dbReference type="InterPro" id="IPR006689">
    <property type="entry name" value="Small_GTPase_ARF/SAR"/>
</dbReference>
<evidence type="ECO:0000256" key="3">
    <source>
        <dbReference type="PIRSR" id="PIRSR606689-1"/>
    </source>
</evidence>
<dbReference type="GeneID" id="68096828"/>
<keyword evidence="2 3" id="KW-0342">GTP-binding</keyword>
<evidence type="ECO:0000256" key="2">
    <source>
        <dbReference type="ARBA" id="ARBA00023134"/>
    </source>
</evidence>
<dbReference type="PRINTS" id="PR00328">
    <property type="entry name" value="SAR1GTPBP"/>
</dbReference>
<dbReference type="CDD" id="cd00878">
    <property type="entry name" value="Arf_Arl"/>
    <property type="match status" value="1"/>
</dbReference>
<gene>
    <name evidence="6" type="ORF">C9374_004373</name>
</gene>
<comment type="caution">
    <text evidence="6">The sequence shown here is derived from an EMBL/GenBank/DDBJ whole genome shotgun (WGS) entry which is preliminary data.</text>
</comment>
<evidence type="ECO:0000256" key="4">
    <source>
        <dbReference type="PIRSR" id="PIRSR606689-2"/>
    </source>
</evidence>
<feature type="binding site" evidence="3">
    <location>
        <begin position="25"/>
        <end position="32"/>
    </location>
    <ligand>
        <name>GTP</name>
        <dbReference type="ChEBI" id="CHEBI:37565"/>
    </ligand>
</feature>
<dbReference type="Proteomes" id="UP000816034">
    <property type="component" value="Unassembled WGS sequence"/>
</dbReference>
<dbReference type="PROSITE" id="PS51417">
    <property type="entry name" value="ARF"/>
    <property type="match status" value="1"/>
</dbReference>
<comment type="similarity">
    <text evidence="5">Belongs to the small GTPase superfamily. Arf family.</text>
</comment>
<dbReference type="InterPro" id="IPR024156">
    <property type="entry name" value="Small_GTPase_ARF"/>
</dbReference>
<dbReference type="NCBIfam" id="TIGR00231">
    <property type="entry name" value="small_GTP"/>
    <property type="match status" value="1"/>
</dbReference>
<feature type="binding site" evidence="4">
    <location>
        <position position="49"/>
    </location>
    <ligand>
        <name>Mg(2+)</name>
        <dbReference type="ChEBI" id="CHEBI:18420"/>
    </ligand>
</feature>
<protein>
    <submittedName>
        <fullName evidence="6">Uncharacterized protein</fullName>
    </submittedName>
</protein>
<evidence type="ECO:0000313" key="7">
    <source>
        <dbReference type="Proteomes" id="UP000816034"/>
    </source>
</evidence>
<dbReference type="GO" id="GO:0046872">
    <property type="term" value="F:metal ion binding"/>
    <property type="evidence" value="ECO:0007669"/>
    <property type="project" value="UniProtKB-KW"/>
</dbReference>
<keyword evidence="4" id="KW-0460">Magnesium</keyword>
<accession>A0AA88KK13</accession>
<name>A0AA88KK13_NAELO</name>